<dbReference type="PRINTS" id="PR01002">
    <property type="entry name" value="FLGFLGJ"/>
</dbReference>
<comment type="subcellular location">
    <subcellularLocation>
        <location evidence="2">Periplasm</location>
    </subcellularLocation>
</comment>
<proteinExistence type="inferred from homology"/>
<feature type="domain" description="Mannosyl-glycoprotein endo-beta-N-acetylglucosamidase-like" evidence="12">
    <location>
        <begin position="188"/>
        <end position="348"/>
    </location>
</feature>
<protein>
    <recommendedName>
        <fullName evidence="5">Peptidoglycan hydrolase FlgJ</fullName>
    </recommendedName>
    <alternativeName>
        <fullName evidence="11">Muramidase FlgJ</fullName>
    </alternativeName>
</protein>
<dbReference type="InterPro" id="IPR051056">
    <property type="entry name" value="Glycosyl_Hydrolase_73"/>
</dbReference>
<dbReference type="GO" id="GO:0042597">
    <property type="term" value="C:periplasmic space"/>
    <property type="evidence" value="ECO:0007669"/>
    <property type="project" value="UniProtKB-SubCell"/>
</dbReference>
<dbReference type="GO" id="GO:0016798">
    <property type="term" value="F:hydrolase activity, acting on glycosyl bonds"/>
    <property type="evidence" value="ECO:0007669"/>
    <property type="project" value="UniProtKB-KW"/>
</dbReference>
<evidence type="ECO:0000256" key="8">
    <source>
        <dbReference type="ARBA" id="ARBA00022801"/>
    </source>
</evidence>
<gene>
    <name evidence="13" type="ordered locus">Hneap_1768</name>
</gene>
<dbReference type="HOGENOM" id="CLU_013771_3_0_6"/>
<dbReference type="SMART" id="SM00047">
    <property type="entry name" value="LYZ2"/>
    <property type="match status" value="1"/>
</dbReference>
<evidence type="ECO:0000256" key="2">
    <source>
        <dbReference type="ARBA" id="ARBA00004418"/>
    </source>
</evidence>
<dbReference type="Gene3D" id="1.10.530.10">
    <property type="match status" value="1"/>
</dbReference>
<evidence type="ECO:0000256" key="10">
    <source>
        <dbReference type="ARBA" id="ARBA00023316"/>
    </source>
</evidence>
<dbReference type="KEGG" id="hna:Hneap_1768"/>
<evidence type="ECO:0000256" key="7">
    <source>
        <dbReference type="ARBA" id="ARBA00022795"/>
    </source>
</evidence>
<evidence type="ECO:0000313" key="14">
    <source>
        <dbReference type="Proteomes" id="UP000009102"/>
    </source>
</evidence>
<keyword evidence="7" id="KW-1005">Bacterial flagellum biogenesis</keyword>
<dbReference type="GO" id="GO:0071973">
    <property type="term" value="P:bacterial-type flagellum-dependent cell motility"/>
    <property type="evidence" value="ECO:0007669"/>
    <property type="project" value="TreeGrafter"/>
</dbReference>
<evidence type="ECO:0000256" key="6">
    <source>
        <dbReference type="ARBA" id="ARBA00022764"/>
    </source>
</evidence>
<keyword evidence="14" id="KW-1185">Reference proteome</keyword>
<dbReference type="CAZy" id="GH73">
    <property type="family name" value="Glycoside Hydrolase Family 73"/>
</dbReference>
<dbReference type="InterPro" id="IPR002901">
    <property type="entry name" value="MGlyc_endo_b_GlcNAc-like_dom"/>
</dbReference>
<evidence type="ECO:0000256" key="4">
    <source>
        <dbReference type="ARBA" id="ARBA00007974"/>
    </source>
</evidence>
<name>D0L1L8_HALNC</name>
<evidence type="ECO:0000256" key="9">
    <source>
        <dbReference type="ARBA" id="ARBA00023295"/>
    </source>
</evidence>
<evidence type="ECO:0000313" key="13">
    <source>
        <dbReference type="EMBL" id="ACX96591.1"/>
    </source>
</evidence>
<dbReference type="RefSeq" id="WP_012824624.1">
    <property type="nucleotide sequence ID" value="NC_013422.1"/>
</dbReference>
<keyword evidence="10" id="KW-0961">Cell wall biogenesis/degradation</keyword>
<dbReference type="eggNOG" id="COG1705">
    <property type="taxonomic scope" value="Bacteria"/>
</dbReference>
<dbReference type="Gene3D" id="2.10.70.40">
    <property type="entry name" value="peptidoglycan hydrolase"/>
    <property type="match status" value="1"/>
</dbReference>
<comment type="function">
    <text evidence="1">Flagellum-specific muramidase which hydrolyzes the peptidoglycan layer to assemble the rod structure in the periplasmic space.</text>
</comment>
<organism evidence="13 14">
    <name type="scientific">Halothiobacillus neapolitanus (strain ATCC 23641 / DSM 15147 / CIP 104769 / NCIMB 8539 / c2)</name>
    <name type="common">Thiobacillus neapolitanus</name>
    <dbReference type="NCBI Taxonomy" id="555778"/>
    <lineage>
        <taxon>Bacteria</taxon>
        <taxon>Pseudomonadati</taxon>
        <taxon>Pseudomonadota</taxon>
        <taxon>Gammaproteobacteria</taxon>
        <taxon>Chromatiales</taxon>
        <taxon>Halothiobacillaceae</taxon>
        <taxon>Halothiobacillus</taxon>
    </lineage>
</organism>
<reference evidence="13 14" key="1">
    <citation type="submission" date="2009-10" db="EMBL/GenBank/DDBJ databases">
        <title>Complete sequence of Halothiobacillus neapolitanus c2.</title>
        <authorList>
            <consortium name="US DOE Joint Genome Institute"/>
            <person name="Lucas S."/>
            <person name="Copeland A."/>
            <person name="Lapidus A."/>
            <person name="Glavina del Rio T."/>
            <person name="Tice H."/>
            <person name="Bruce D."/>
            <person name="Goodwin L."/>
            <person name="Pitluck S."/>
            <person name="Davenport K."/>
            <person name="Brettin T."/>
            <person name="Detter J.C."/>
            <person name="Han C."/>
            <person name="Tapia R."/>
            <person name="Larimer F."/>
            <person name="Land M."/>
            <person name="Hauser L."/>
            <person name="Kyrpides N."/>
            <person name="Mikhailova N."/>
            <person name="Kerfeld C."/>
            <person name="Cannon G."/>
            <person name="Heinhort S."/>
        </authorList>
    </citation>
    <scope>NUCLEOTIDE SEQUENCE [LARGE SCALE GENOMIC DNA]</scope>
    <source>
        <strain evidence="14">ATCC 23641 / c2</strain>
    </source>
</reference>
<comment type="similarity">
    <text evidence="3">In the N-terminal section; belongs to the FlgJ family.</text>
</comment>
<dbReference type="Proteomes" id="UP000009102">
    <property type="component" value="Chromosome"/>
</dbReference>
<dbReference type="PANTHER" id="PTHR33308">
    <property type="entry name" value="PEPTIDOGLYCAN HYDROLASE FLGJ"/>
    <property type="match status" value="1"/>
</dbReference>
<dbReference type="InterPro" id="IPR013377">
    <property type="entry name" value="FlgJ"/>
</dbReference>
<keyword evidence="13" id="KW-0282">Flagellum</keyword>
<accession>D0L1L8</accession>
<keyword evidence="9" id="KW-0326">Glycosidase</keyword>
<dbReference type="GO" id="GO:0044780">
    <property type="term" value="P:bacterial-type flagellum assembly"/>
    <property type="evidence" value="ECO:0007669"/>
    <property type="project" value="InterPro"/>
</dbReference>
<evidence type="ECO:0000256" key="3">
    <source>
        <dbReference type="ARBA" id="ARBA00006880"/>
    </source>
</evidence>
<evidence type="ECO:0000256" key="11">
    <source>
        <dbReference type="ARBA" id="ARBA00030835"/>
    </source>
</evidence>
<keyword evidence="13" id="KW-0966">Cell projection</keyword>
<dbReference type="Pfam" id="PF10135">
    <property type="entry name" value="Rod-binding"/>
    <property type="match status" value="1"/>
</dbReference>
<sequence length="353" mass="38129">MSIINQSTDVSSYADFQGLARLKATAQNDPREALKTVAHQFETQFIGMLMKSMRDATPQDGLLDSQQSKTFQSMMDQEVAQKIAAHGGIGLAGMIERQLSQDTPGTAQNKALNEAKPHAFALHPVNPATEQTIDSTPRAFKLPERNPMLKAFALGKQAQNTSEAKASDAAPSVSALANQATSVSPQNKPKYWDSPEAFVNAILPHAQAAAKKLGIPAKVLVAQSALETGWGKHLPVNANGQANYNFFGIKADSSWQGAKQSVNTLEFEGGAMVQRKASFRAYDSVSASFNDFVQFLQENPRYSQALKDKNDPERFAHALQKAGYATDPQYADKLIAIMRSGRIPDSSDGLGAS</sequence>
<evidence type="ECO:0000256" key="1">
    <source>
        <dbReference type="ARBA" id="ARBA00002954"/>
    </source>
</evidence>
<dbReference type="STRING" id="555778.Hneap_1768"/>
<dbReference type="PANTHER" id="PTHR33308:SF9">
    <property type="entry name" value="PEPTIDOGLYCAN HYDROLASE FLGJ"/>
    <property type="match status" value="1"/>
</dbReference>
<dbReference type="Pfam" id="PF01832">
    <property type="entry name" value="Glucosaminidase"/>
    <property type="match status" value="1"/>
</dbReference>
<comment type="similarity">
    <text evidence="4">In the C-terminal section; belongs to the glycosyl hydrolase 73 family.</text>
</comment>
<dbReference type="GO" id="GO:0004040">
    <property type="term" value="F:amidase activity"/>
    <property type="evidence" value="ECO:0007669"/>
    <property type="project" value="InterPro"/>
</dbReference>
<keyword evidence="8" id="KW-0378">Hydrolase</keyword>
<keyword evidence="6" id="KW-0574">Periplasm</keyword>
<keyword evidence="13" id="KW-0969">Cilium</keyword>
<dbReference type="NCBIfam" id="TIGR02541">
    <property type="entry name" value="flagell_FlgJ"/>
    <property type="match status" value="1"/>
</dbReference>
<dbReference type="eggNOG" id="COG3951">
    <property type="taxonomic scope" value="Bacteria"/>
</dbReference>
<evidence type="ECO:0000259" key="12">
    <source>
        <dbReference type="SMART" id="SM00047"/>
    </source>
</evidence>
<dbReference type="InterPro" id="IPR019301">
    <property type="entry name" value="Flagellar_prot_FlgJ_N"/>
</dbReference>
<dbReference type="EMBL" id="CP001801">
    <property type="protein sequence ID" value="ACX96591.1"/>
    <property type="molecule type" value="Genomic_DNA"/>
</dbReference>
<evidence type="ECO:0000256" key="5">
    <source>
        <dbReference type="ARBA" id="ARBA00013433"/>
    </source>
</evidence>
<dbReference type="AlphaFoldDB" id="D0L1L8"/>
<dbReference type="GO" id="GO:0071555">
    <property type="term" value="P:cell wall organization"/>
    <property type="evidence" value="ECO:0007669"/>
    <property type="project" value="UniProtKB-KW"/>
</dbReference>